<comment type="caution">
    <text evidence="2">The sequence shown here is derived from an EMBL/GenBank/DDBJ whole genome shotgun (WGS) entry which is preliminary data.</text>
</comment>
<protein>
    <submittedName>
        <fullName evidence="2">Uncharacterized protein</fullName>
    </submittedName>
</protein>
<sequence>MWVALSFYTVTGIIYSTSVLAILVPVRPRISFLLFSGGCGSLAVTRSPIADRAARIRPVLLDRRAY</sequence>
<proteinExistence type="predicted"/>
<evidence type="ECO:0000313" key="5">
    <source>
        <dbReference type="Proteomes" id="UP000293172"/>
    </source>
</evidence>
<keyword evidence="1" id="KW-1133">Transmembrane helix</keyword>
<evidence type="ECO:0000313" key="3">
    <source>
        <dbReference type="EMBL" id="TBV07116.1"/>
    </source>
</evidence>
<dbReference type="EMBL" id="QJUL01000012">
    <property type="protein sequence ID" value="TBU93376.1"/>
    <property type="molecule type" value="Genomic_DNA"/>
</dbReference>
<keyword evidence="1" id="KW-0472">Membrane</keyword>
<feature type="transmembrane region" description="Helical" evidence="1">
    <location>
        <begin position="6"/>
        <end position="26"/>
    </location>
</feature>
<gene>
    <name evidence="3" type="ORF">DNK34_09860</name>
    <name evidence="2" type="ORF">DNK44_10325</name>
</gene>
<dbReference type="Proteomes" id="UP000293172">
    <property type="component" value="Unassembled WGS sequence"/>
</dbReference>
<name>A0A4Q9R2F9_9GAMM</name>
<dbReference type="AlphaFoldDB" id="A0A4Q9R2F9"/>
<reference evidence="4 5" key="1">
    <citation type="submission" date="2018-06" db="EMBL/GenBank/DDBJ databases">
        <title>Three novel Pseudomonas species isolated from symptomatic oak.</title>
        <authorList>
            <person name="Bueno-Gonzalez V."/>
            <person name="Brady C."/>
        </authorList>
    </citation>
    <scope>NUCLEOTIDE SEQUENCE [LARGE SCALE GENOMIC DNA]</scope>
    <source>
        <strain evidence="3 4">P26B</strain>
        <strain evidence="2 5">P6B</strain>
    </source>
</reference>
<keyword evidence="4" id="KW-1185">Reference proteome</keyword>
<dbReference type="EMBL" id="QJUM01000009">
    <property type="protein sequence ID" value="TBV07116.1"/>
    <property type="molecule type" value="Genomic_DNA"/>
</dbReference>
<evidence type="ECO:0000313" key="4">
    <source>
        <dbReference type="Proteomes" id="UP000291334"/>
    </source>
</evidence>
<keyword evidence="1" id="KW-0812">Transmembrane</keyword>
<accession>A0A4Q9R2F9</accession>
<dbReference type="Proteomes" id="UP000291334">
    <property type="component" value="Unassembled WGS sequence"/>
</dbReference>
<evidence type="ECO:0000313" key="2">
    <source>
        <dbReference type="EMBL" id="TBU93376.1"/>
    </source>
</evidence>
<organism evidence="2 5">
    <name type="scientific">Phytopseudomonas dryadis</name>
    <dbReference type="NCBI Taxonomy" id="2487520"/>
    <lineage>
        <taxon>Bacteria</taxon>
        <taxon>Pseudomonadati</taxon>
        <taxon>Pseudomonadota</taxon>
        <taxon>Gammaproteobacteria</taxon>
        <taxon>Pseudomonadales</taxon>
        <taxon>Pseudomonadaceae</taxon>
        <taxon>Phytopseudomonas</taxon>
    </lineage>
</organism>
<evidence type="ECO:0000256" key="1">
    <source>
        <dbReference type="SAM" id="Phobius"/>
    </source>
</evidence>